<evidence type="ECO:0000256" key="6">
    <source>
        <dbReference type="ARBA" id="ARBA00023136"/>
    </source>
</evidence>
<name>A0A811V8E4_CERCA</name>
<dbReference type="InterPro" id="IPR011990">
    <property type="entry name" value="TPR-like_helical_dom_sf"/>
</dbReference>
<keyword evidence="3 7" id="KW-0813">Transport</keyword>
<dbReference type="Gene3D" id="1.25.40.10">
    <property type="entry name" value="Tetratricopeptide repeat domain"/>
    <property type="match status" value="1"/>
</dbReference>
<sequence>MGDNEQKALQLMAEAEKKLTQQKGFLGSLLESFVWVAATPLSNNDDFDFSQDSTALNAPHAIIFVGVYTAYGSLFKTKMLVFVHYILCILKIVAQKHSPYAAIGSNKVEDAIECYQRAGNMFKMSKNWAKAGECFCEAANLHSRAGSRHDAGVAYVDASNCYKKIDVESAVSCLLKAIDIYTDMGRFTMAAKHHQSIAEMYESDPGTLAKAVQHYEQAADYFKGEESVSSANKCMLKVAQYAAQLEDYEKAINIYEQVAASSLESSLLKYSAKEYFFRAALCHLSVDLLNAQHAIEKYAQQYPAFQDSREFKLIKVLCEHLEEQNIEGFTEAVKDYDSISRLDQWYTTILLRIKKAADEDPDLR</sequence>
<dbReference type="InterPro" id="IPR000744">
    <property type="entry name" value="NSF_attach"/>
</dbReference>
<dbReference type="PRINTS" id="PR00448">
    <property type="entry name" value="NSFATTACHMNT"/>
</dbReference>
<dbReference type="FunFam" id="1.25.40.10:FF:000028">
    <property type="entry name" value="beta-soluble NSF attachment protein-like isoform X1"/>
    <property type="match status" value="1"/>
</dbReference>
<evidence type="ECO:0000313" key="9">
    <source>
        <dbReference type="Proteomes" id="UP000606786"/>
    </source>
</evidence>
<reference evidence="8" key="1">
    <citation type="submission" date="2020-11" db="EMBL/GenBank/DDBJ databases">
        <authorList>
            <person name="Whitehead M."/>
        </authorList>
    </citation>
    <scope>NUCLEOTIDE SEQUENCE</scope>
    <source>
        <strain evidence="8">EGII</strain>
    </source>
</reference>
<keyword evidence="4 7" id="KW-0931">ER-Golgi transport</keyword>
<dbReference type="GO" id="GO:0019905">
    <property type="term" value="F:syntaxin binding"/>
    <property type="evidence" value="ECO:0007669"/>
    <property type="project" value="TreeGrafter"/>
</dbReference>
<dbReference type="AlphaFoldDB" id="A0A811V8E4"/>
<dbReference type="GO" id="GO:0006886">
    <property type="term" value="P:intracellular protein transport"/>
    <property type="evidence" value="ECO:0007669"/>
    <property type="project" value="UniProtKB-UniRule"/>
</dbReference>
<protein>
    <submittedName>
        <fullName evidence="8">(Mediterranean fruit fly) hypothetical protein</fullName>
    </submittedName>
</protein>
<comment type="caution">
    <text evidence="8">The sequence shown here is derived from an EMBL/GenBank/DDBJ whole genome shotgun (WGS) entry which is preliminary data.</text>
</comment>
<evidence type="ECO:0000256" key="5">
    <source>
        <dbReference type="ARBA" id="ARBA00022927"/>
    </source>
</evidence>
<dbReference type="Pfam" id="PF14938">
    <property type="entry name" value="SNAP"/>
    <property type="match status" value="1"/>
</dbReference>
<evidence type="ECO:0000256" key="2">
    <source>
        <dbReference type="ARBA" id="ARBA00010050"/>
    </source>
</evidence>
<dbReference type="GO" id="GO:0005774">
    <property type="term" value="C:vacuolar membrane"/>
    <property type="evidence" value="ECO:0007669"/>
    <property type="project" value="TreeGrafter"/>
</dbReference>
<comment type="function">
    <text evidence="7">Required for vesicular transport between the endoplasmic reticulum and the Golgi apparatus.</text>
</comment>
<evidence type="ECO:0000256" key="7">
    <source>
        <dbReference type="RuleBase" id="RU367013"/>
    </source>
</evidence>
<dbReference type="GO" id="GO:0035494">
    <property type="term" value="P:SNARE complex disassembly"/>
    <property type="evidence" value="ECO:0007669"/>
    <property type="project" value="TreeGrafter"/>
</dbReference>
<dbReference type="Proteomes" id="UP000606786">
    <property type="component" value="Unassembled WGS sequence"/>
</dbReference>
<dbReference type="CDD" id="cd15832">
    <property type="entry name" value="SNAP"/>
    <property type="match status" value="1"/>
</dbReference>
<evidence type="ECO:0000313" key="8">
    <source>
        <dbReference type="EMBL" id="CAD7005893.1"/>
    </source>
</evidence>
<evidence type="ECO:0000256" key="4">
    <source>
        <dbReference type="ARBA" id="ARBA00022892"/>
    </source>
</evidence>
<keyword evidence="5 7" id="KW-0653">Protein transport</keyword>
<dbReference type="PANTHER" id="PTHR13768">
    <property type="entry name" value="SOLUBLE NSF ATTACHMENT PROTEIN SNAP"/>
    <property type="match status" value="1"/>
</dbReference>
<keyword evidence="6 7" id="KW-0472">Membrane</keyword>
<comment type="similarity">
    <text evidence="2 7">Belongs to the SNAP family.</text>
</comment>
<gene>
    <name evidence="8" type="ORF">CCAP1982_LOCUS14233</name>
</gene>
<dbReference type="SUPFAM" id="SSF48452">
    <property type="entry name" value="TPR-like"/>
    <property type="match status" value="1"/>
</dbReference>
<accession>A0A811V8E4</accession>
<keyword evidence="9" id="KW-1185">Reference proteome</keyword>
<comment type="subcellular location">
    <subcellularLocation>
        <location evidence="1 7">Membrane</location>
        <topology evidence="1 7">Peripheral membrane protein</topology>
    </subcellularLocation>
</comment>
<organism evidence="8 9">
    <name type="scientific">Ceratitis capitata</name>
    <name type="common">Mediterranean fruit fly</name>
    <name type="synonym">Tephritis capitata</name>
    <dbReference type="NCBI Taxonomy" id="7213"/>
    <lineage>
        <taxon>Eukaryota</taxon>
        <taxon>Metazoa</taxon>
        <taxon>Ecdysozoa</taxon>
        <taxon>Arthropoda</taxon>
        <taxon>Hexapoda</taxon>
        <taxon>Insecta</taxon>
        <taxon>Pterygota</taxon>
        <taxon>Neoptera</taxon>
        <taxon>Endopterygota</taxon>
        <taxon>Diptera</taxon>
        <taxon>Brachycera</taxon>
        <taxon>Muscomorpha</taxon>
        <taxon>Tephritoidea</taxon>
        <taxon>Tephritidae</taxon>
        <taxon>Ceratitis</taxon>
        <taxon>Ceratitis</taxon>
    </lineage>
</organism>
<evidence type="ECO:0000256" key="3">
    <source>
        <dbReference type="ARBA" id="ARBA00022448"/>
    </source>
</evidence>
<dbReference type="EMBL" id="CAJHJT010000034">
    <property type="protein sequence ID" value="CAD7005893.1"/>
    <property type="molecule type" value="Genomic_DNA"/>
</dbReference>
<proteinExistence type="inferred from homology"/>
<dbReference type="GO" id="GO:0005483">
    <property type="term" value="F:soluble NSF attachment protein activity"/>
    <property type="evidence" value="ECO:0007669"/>
    <property type="project" value="TreeGrafter"/>
</dbReference>
<evidence type="ECO:0000256" key="1">
    <source>
        <dbReference type="ARBA" id="ARBA00004170"/>
    </source>
</evidence>
<dbReference type="PANTHER" id="PTHR13768:SF8">
    <property type="entry name" value="ALPHA-SOLUBLE NSF ATTACHMENT PROTEIN"/>
    <property type="match status" value="1"/>
</dbReference>
<dbReference type="OrthoDB" id="9984275at2759"/>
<dbReference type="GO" id="GO:0031201">
    <property type="term" value="C:SNARE complex"/>
    <property type="evidence" value="ECO:0007669"/>
    <property type="project" value="TreeGrafter"/>
</dbReference>